<feature type="domain" description="CRISPR associated protein Cas6 C-terminal" evidence="7">
    <location>
        <begin position="124"/>
        <end position="244"/>
    </location>
</feature>
<comment type="similarity">
    <text evidence="1 4">Belongs to the CRISPR-associated protein Cas6/Cse3/CasE family.</text>
</comment>
<dbReference type="GO" id="GO:0003723">
    <property type="term" value="F:RNA binding"/>
    <property type="evidence" value="ECO:0007669"/>
    <property type="project" value="UniProtKB-KW"/>
</dbReference>
<evidence type="ECO:0000256" key="1">
    <source>
        <dbReference type="ARBA" id="ARBA00005937"/>
    </source>
</evidence>
<accession>A0A7V4CH54</accession>
<dbReference type="PIRSF" id="PIRSF005054">
    <property type="entry name" value="PF1131"/>
    <property type="match status" value="1"/>
</dbReference>
<dbReference type="Pfam" id="PF21350">
    <property type="entry name" value="Cas6_I-A"/>
    <property type="match status" value="1"/>
</dbReference>
<keyword evidence="3" id="KW-0051">Antiviral defense</keyword>
<evidence type="ECO:0000256" key="2">
    <source>
        <dbReference type="ARBA" id="ARBA00022884"/>
    </source>
</evidence>
<dbReference type="AlphaFoldDB" id="A0A7V4CH54"/>
<keyword evidence="2" id="KW-0694">RNA-binding</keyword>
<evidence type="ECO:0000259" key="7">
    <source>
        <dbReference type="Pfam" id="PF01881"/>
    </source>
</evidence>
<protein>
    <recommendedName>
        <fullName evidence="4">CRISPR-associated endoribonuclease</fullName>
    </recommendedName>
</protein>
<sequence length="246" mass="29611">MRLKIVLTNSKEEKIVLPIHYNHLLQAFIYNNIDKDLANFLHNEGYKYQKRNFKMFVFSRIFSKEMGLHKEEIIFDKEIYFFLSSPIKEFLSQFAEKLLKNYEFKIYKSNLNLKSIEVLNLPLFKEKERIKMLSPLTVYSTLYKEGEKKKTYYYSPFEKEFKVLIRENLRKKYISFYKKDLKFDFEIEPLKVNKKCEEIIIYKNTVIKGWLGIYEIRGTPEIIRFAYDVGLGSKNSQGFGMFELCT</sequence>
<evidence type="ECO:0000313" key="8">
    <source>
        <dbReference type="EMBL" id="HGQ54978.1"/>
    </source>
</evidence>
<dbReference type="GO" id="GO:0051607">
    <property type="term" value="P:defense response to virus"/>
    <property type="evidence" value="ECO:0007669"/>
    <property type="project" value="UniProtKB-KW"/>
</dbReference>
<feature type="site" description="Transition state stabilizer" evidence="5">
    <location>
        <position position="54"/>
    </location>
</feature>
<dbReference type="PANTHER" id="PTHR36984">
    <property type="entry name" value="CRISPR-ASSOCIATED ENDORIBONUCLEASE CAS6 1"/>
    <property type="match status" value="1"/>
</dbReference>
<dbReference type="NCBIfam" id="TIGR01877">
    <property type="entry name" value="cas_cas6"/>
    <property type="match status" value="1"/>
</dbReference>
<dbReference type="GO" id="GO:0016788">
    <property type="term" value="F:hydrolase activity, acting on ester bonds"/>
    <property type="evidence" value="ECO:0007669"/>
    <property type="project" value="InterPro"/>
</dbReference>
<dbReference type="InterPro" id="IPR045747">
    <property type="entry name" value="CRISPR-assoc_prot_Cas6_N_sf"/>
</dbReference>
<gene>
    <name evidence="8" type="primary">cas6</name>
    <name evidence="8" type="ORF">ENU28_00760</name>
</gene>
<dbReference type="PANTHER" id="PTHR36984:SF1">
    <property type="entry name" value="CRISPR-ASSOCIATED ENDORIBONUCLEASE CAS6 1"/>
    <property type="match status" value="1"/>
</dbReference>
<proteinExistence type="inferred from homology"/>
<reference evidence="8" key="1">
    <citation type="journal article" date="2020" name="mSystems">
        <title>Genome- and Community-Level Interaction Insights into Carbon Utilization and Element Cycling Functions of Hydrothermarchaeota in Hydrothermal Sediment.</title>
        <authorList>
            <person name="Zhou Z."/>
            <person name="Liu Y."/>
            <person name="Xu W."/>
            <person name="Pan J."/>
            <person name="Luo Z.H."/>
            <person name="Li M."/>
        </authorList>
    </citation>
    <scope>NUCLEOTIDE SEQUENCE [LARGE SCALE GENOMIC DNA]</scope>
    <source>
        <strain evidence="8">SpSt-655</strain>
    </source>
</reference>
<comment type="function">
    <text evidence="4">CRISPR (clustered regularly interspaced short palindromic repeat), is an adaptive immune system that provides protection against mobile genetic elements (viruses, transposable elements and conjugative plasmids). CRISPR clusters contain sequences complementary to antecedent mobile elements and target invading nucleic acids. CRISPR clusters are transcribed and processed into CRISPR RNA (crRNA).</text>
</comment>
<evidence type="ECO:0000256" key="3">
    <source>
        <dbReference type="ARBA" id="ARBA00023118"/>
    </source>
</evidence>
<dbReference type="InterPro" id="IPR010156">
    <property type="entry name" value="CRISPR-assoc_prot_Cas6"/>
</dbReference>
<feature type="active site" description="Proton donor" evidence="6">
    <location>
        <position position="42"/>
    </location>
</feature>
<name>A0A7V4CH54_UNCW3</name>
<dbReference type="EMBL" id="DTBX01000025">
    <property type="protein sequence ID" value="HGQ54978.1"/>
    <property type="molecule type" value="Genomic_DNA"/>
</dbReference>
<evidence type="ECO:0000256" key="4">
    <source>
        <dbReference type="PIRNR" id="PIRNR005054"/>
    </source>
</evidence>
<dbReference type="InterPro" id="IPR049435">
    <property type="entry name" value="Cas_Cas6_C"/>
</dbReference>
<evidence type="ECO:0000256" key="6">
    <source>
        <dbReference type="PIRSR" id="PIRSR005054-50"/>
    </source>
</evidence>
<dbReference type="CDD" id="cd21140">
    <property type="entry name" value="Cas6_I-like"/>
    <property type="match status" value="1"/>
</dbReference>
<dbReference type="Pfam" id="PF01881">
    <property type="entry name" value="Cas_Cas6_C"/>
    <property type="match status" value="1"/>
</dbReference>
<evidence type="ECO:0000256" key="5">
    <source>
        <dbReference type="PIRSR" id="PIRSR005054-1"/>
    </source>
</evidence>
<dbReference type="Gene3D" id="3.30.70.1890">
    <property type="match status" value="1"/>
</dbReference>
<comment type="caution">
    <text evidence="8">The sequence shown here is derived from an EMBL/GenBank/DDBJ whole genome shotgun (WGS) entry which is preliminary data.</text>
</comment>
<organism evidence="8">
    <name type="scientific">candidate division WOR-3 bacterium</name>
    <dbReference type="NCBI Taxonomy" id="2052148"/>
    <lineage>
        <taxon>Bacteria</taxon>
        <taxon>Bacteria division WOR-3</taxon>
    </lineage>
</organism>
<dbReference type="Gene3D" id="3.30.70.1900">
    <property type="match status" value="1"/>
</dbReference>
<feature type="active site" description="Proton acceptor" evidence="6">
    <location>
        <position position="30"/>
    </location>
</feature>